<dbReference type="RefSeq" id="WP_378260451.1">
    <property type="nucleotide sequence ID" value="NZ_JBHUKR010000003.1"/>
</dbReference>
<dbReference type="EMBL" id="JBHUKR010000003">
    <property type="protein sequence ID" value="MFD2415025.1"/>
    <property type="molecule type" value="Genomic_DNA"/>
</dbReference>
<feature type="transmembrane region" description="Helical" evidence="1">
    <location>
        <begin position="91"/>
        <end position="111"/>
    </location>
</feature>
<comment type="caution">
    <text evidence="2">The sequence shown here is derived from an EMBL/GenBank/DDBJ whole genome shotgun (WGS) entry which is preliminary data.</text>
</comment>
<dbReference type="Pfam" id="PF03988">
    <property type="entry name" value="DUF347"/>
    <property type="match status" value="4"/>
</dbReference>
<dbReference type="InterPro" id="IPR007136">
    <property type="entry name" value="DUF347"/>
</dbReference>
<sequence>MVSRPETTEDDILAMTDRTIPISARHGLLRVPGITAYFWIVKSLSTAMGESASDYLVNTIDPVVAVAIGFFGFLAALIWQLTRRRYTAPTYWLAVVMVGVFGTMAADVMHVGLGVPYPISTTFYLIALAAVFLLWQRTEKTLSIHTVDSTRREAFYWAAVVATFALGTAAGDLTAMTLHFGYLLSAVLFAAVISIPILGYRFAGWNPIFAFWFAYVITRPLGASFADWLGKPTTVGGLGLGDGPVTLALTLAIVGFVTYLAITRRDIQQPSAHATAVGPTETDTVVLPVARAWPPDQRTPDATHDRNRHW</sequence>
<feature type="transmembrane region" description="Helical" evidence="1">
    <location>
        <begin position="55"/>
        <end position="79"/>
    </location>
</feature>
<keyword evidence="1" id="KW-1133">Transmembrane helix</keyword>
<feature type="transmembrane region" description="Helical" evidence="1">
    <location>
        <begin position="207"/>
        <end position="225"/>
    </location>
</feature>
<feature type="transmembrane region" description="Helical" evidence="1">
    <location>
        <begin position="155"/>
        <end position="174"/>
    </location>
</feature>
<reference evidence="3" key="1">
    <citation type="journal article" date="2019" name="Int. J. Syst. Evol. Microbiol.">
        <title>The Global Catalogue of Microorganisms (GCM) 10K type strain sequencing project: providing services to taxonomists for standard genome sequencing and annotation.</title>
        <authorList>
            <consortium name="The Broad Institute Genomics Platform"/>
            <consortium name="The Broad Institute Genome Sequencing Center for Infectious Disease"/>
            <person name="Wu L."/>
            <person name="Ma J."/>
        </authorList>
    </citation>
    <scope>NUCLEOTIDE SEQUENCE [LARGE SCALE GENOMIC DNA]</scope>
    <source>
        <strain evidence="3">CGMCC 4.7645</strain>
    </source>
</reference>
<evidence type="ECO:0008006" key="4">
    <source>
        <dbReference type="Google" id="ProtNLM"/>
    </source>
</evidence>
<evidence type="ECO:0000256" key="1">
    <source>
        <dbReference type="SAM" id="Phobius"/>
    </source>
</evidence>
<evidence type="ECO:0000313" key="3">
    <source>
        <dbReference type="Proteomes" id="UP001597417"/>
    </source>
</evidence>
<organism evidence="2 3">
    <name type="scientific">Amycolatopsis pigmentata</name>
    <dbReference type="NCBI Taxonomy" id="450801"/>
    <lineage>
        <taxon>Bacteria</taxon>
        <taxon>Bacillati</taxon>
        <taxon>Actinomycetota</taxon>
        <taxon>Actinomycetes</taxon>
        <taxon>Pseudonocardiales</taxon>
        <taxon>Pseudonocardiaceae</taxon>
        <taxon>Amycolatopsis</taxon>
    </lineage>
</organism>
<proteinExistence type="predicted"/>
<accession>A0ABW5FKB3</accession>
<dbReference type="Proteomes" id="UP001597417">
    <property type="component" value="Unassembled WGS sequence"/>
</dbReference>
<keyword evidence="1" id="KW-0472">Membrane</keyword>
<feature type="transmembrane region" description="Helical" evidence="1">
    <location>
        <begin position="245"/>
        <end position="262"/>
    </location>
</feature>
<keyword evidence="3" id="KW-1185">Reference proteome</keyword>
<feature type="transmembrane region" description="Helical" evidence="1">
    <location>
        <begin position="117"/>
        <end position="135"/>
    </location>
</feature>
<evidence type="ECO:0000313" key="2">
    <source>
        <dbReference type="EMBL" id="MFD2415025.1"/>
    </source>
</evidence>
<feature type="transmembrane region" description="Helical" evidence="1">
    <location>
        <begin position="180"/>
        <end position="200"/>
    </location>
</feature>
<name>A0ABW5FKB3_9PSEU</name>
<protein>
    <recommendedName>
        <fullName evidence="4">Membrane-anchored protein</fullName>
    </recommendedName>
</protein>
<gene>
    <name evidence="2" type="ORF">ACFSXZ_01665</name>
</gene>
<keyword evidence="1" id="KW-0812">Transmembrane</keyword>